<accession>A0ABX0KMN1</accession>
<gene>
    <name evidence="2" type="ORF">HA050_01965</name>
</gene>
<sequence length="267" mass="29151">MAEGSMDKKFKSFRVATEGATTDGRTITRAWLSQMAKNYNPATFGARVNMEHIRGIYPDSAFKSYGDVVALEAKEIDGKMALFATIDPTPELVAMNQNRQKVYTSIECDPDFAGTGEAYLTGLAVTDNPASLGTSMLQFSASVGGASPLMARKTNKNCLFTNAIEFALEEEGTHAVSMLESVKNIFSKKAEKENLQFADIQQALEAIAEQTAENNDGFRTMTSRIDELKNEMAELREFKSKIENEPSHLSGGRDRATGGAVELLTDC</sequence>
<evidence type="ECO:0000313" key="2">
    <source>
        <dbReference type="EMBL" id="NHQ84876.1"/>
    </source>
</evidence>
<feature type="coiled-coil region" evidence="1">
    <location>
        <begin position="218"/>
        <end position="245"/>
    </location>
</feature>
<dbReference type="Proteomes" id="UP000712570">
    <property type="component" value="Unassembled WGS sequence"/>
</dbReference>
<comment type="caution">
    <text evidence="2">The sequence shown here is derived from an EMBL/GenBank/DDBJ whole genome shotgun (WGS) entry which is preliminary data.</text>
</comment>
<reference evidence="2 3" key="1">
    <citation type="submission" date="2020-03" db="EMBL/GenBank/DDBJ databases">
        <title>Draft genome sequence of environmentally isolated violet-colored cultures.</title>
        <authorList>
            <person name="Wilson H.S."/>
        </authorList>
    </citation>
    <scope>NUCLEOTIDE SEQUENCE [LARGE SCALE GENOMIC DNA]</scope>
    <source>
        <strain evidence="2 3">HSC-16F04</strain>
    </source>
</reference>
<keyword evidence="3" id="KW-1185">Reference proteome</keyword>
<evidence type="ECO:0000313" key="3">
    <source>
        <dbReference type="Proteomes" id="UP000712570"/>
    </source>
</evidence>
<name>A0ABX0KMN1_9NEIS</name>
<dbReference type="InterPro" id="IPR009228">
    <property type="entry name" value="Capsid_scaffold_GpO"/>
</dbReference>
<proteinExistence type="predicted"/>
<protein>
    <submittedName>
        <fullName evidence="2">GPO family capsid scaffolding protein</fullName>
    </submittedName>
</protein>
<dbReference type="Pfam" id="PF05929">
    <property type="entry name" value="Phage_GPO"/>
    <property type="match status" value="1"/>
</dbReference>
<evidence type="ECO:0000256" key="1">
    <source>
        <dbReference type="SAM" id="Coils"/>
    </source>
</evidence>
<dbReference type="EMBL" id="JAAOLX010000001">
    <property type="protein sequence ID" value="NHQ84876.1"/>
    <property type="molecule type" value="Genomic_DNA"/>
</dbReference>
<keyword evidence="1" id="KW-0175">Coiled coil</keyword>
<organism evidence="2 3">
    <name type="scientific">Iodobacter violaceini</name>
    <dbReference type="NCBI Taxonomy" id="3044271"/>
    <lineage>
        <taxon>Bacteria</taxon>
        <taxon>Pseudomonadati</taxon>
        <taxon>Pseudomonadota</taxon>
        <taxon>Betaproteobacteria</taxon>
        <taxon>Neisseriales</taxon>
        <taxon>Chitinibacteraceae</taxon>
        <taxon>Iodobacter</taxon>
    </lineage>
</organism>